<dbReference type="GO" id="GO:1990281">
    <property type="term" value="C:efflux pump complex"/>
    <property type="evidence" value="ECO:0007669"/>
    <property type="project" value="TreeGrafter"/>
</dbReference>
<protein>
    <recommendedName>
        <fullName evidence="10">Transporter</fullName>
    </recommendedName>
</protein>
<dbReference type="PANTHER" id="PTHR30026:SF20">
    <property type="entry name" value="OUTER MEMBRANE PROTEIN TOLC"/>
    <property type="match status" value="1"/>
</dbReference>
<comment type="subcellular location">
    <subcellularLocation>
        <location evidence="1">Cell outer membrane</location>
    </subcellularLocation>
</comment>
<feature type="signal peptide" evidence="7">
    <location>
        <begin position="1"/>
        <end position="23"/>
    </location>
</feature>
<sequence>MKKKLSVVIGLAMVFTIGTTCFAEEALPSSGTTETTISTDASELTNFTLDDLLKLIETNNKEIEMLDQKILLYQKQFSRDHQNAASYSDKSPSNYPAGQYASIKVLIDVVPRQDQQNIEDAENDRKETLQDIKFSLEGQYLNAVSCQRQISVINSQIENMDKQIEQTNAKIQQGQLTNDALQNLEVQKSNFIASLNTPKAQLQQYQLNIKQAINVDLNMDVTLQEIGREFVKFDDSNIQSRIDQAVNNCYDLKKITNNIDILKIQEDIYKKYSYNDATGEVNAGLQIQTAQNSIYTIQLNKRVELWNQYYTLKNSEDTVNTQQIKVDNAKMNYDIAAAKVQAGVLTQVELDSYALALESEKVNLKNAVDNYMILSDQFEYALTKDL</sequence>
<evidence type="ECO:0008006" key="10">
    <source>
        <dbReference type="Google" id="ProtNLM"/>
    </source>
</evidence>
<dbReference type="SUPFAM" id="SSF56954">
    <property type="entry name" value="Outer membrane efflux proteins (OEP)"/>
    <property type="match status" value="1"/>
</dbReference>
<accession>A0A1L5FBC4</accession>
<reference evidence="8 9" key="1">
    <citation type="submission" date="2016-12" db="EMBL/GenBank/DDBJ databases">
        <title>Complete genome sequence of Clostridium kluyveri JZZ isolated from the pit mud of a Chinese flavor liquor-making factory.</title>
        <authorList>
            <person name="Wang Y."/>
        </authorList>
    </citation>
    <scope>NUCLEOTIDE SEQUENCE [LARGE SCALE GENOMIC DNA]</scope>
    <source>
        <strain evidence="8 9">JZZ</strain>
    </source>
</reference>
<evidence type="ECO:0000313" key="8">
    <source>
        <dbReference type="EMBL" id="APM40316.1"/>
    </source>
</evidence>
<organism evidence="8 9">
    <name type="scientific">Clostridium kluyveri</name>
    <dbReference type="NCBI Taxonomy" id="1534"/>
    <lineage>
        <taxon>Bacteria</taxon>
        <taxon>Bacillati</taxon>
        <taxon>Bacillota</taxon>
        <taxon>Clostridia</taxon>
        <taxon>Eubacteriales</taxon>
        <taxon>Clostridiaceae</taxon>
        <taxon>Clostridium</taxon>
    </lineage>
</organism>
<dbReference type="AlphaFoldDB" id="A0A1L5FBC4"/>
<evidence type="ECO:0000256" key="5">
    <source>
        <dbReference type="ARBA" id="ARBA00023237"/>
    </source>
</evidence>
<dbReference type="RefSeq" id="WP_073539915.1">
    <property type="nucleotide sequence ID" value="NZ_CP018335.1"/>
</dbReference>
<dbReference type="InterPro" id="IPR051906">
    <property type="entry name" value="TolC-like"/>
</dbReference>
<evidence type="ECO:0000256" key="6">
    <source>
        <dbReference type="SAM" id="Coils"/>
    </source>
</evidence>
<dbReference type="GO" id="GO:0009279">
    <property type="term" value="C:cell outer membrane"/>
    <property type="evidence" value="ECO:0007669"/>
    <property type="project" value="UniProtKB-SubCell"/>
</dbReference>
<evidence type="ECO:0000256" key="4">
    <source>
        <dbReference type="ARBA" id="ARBA00023136"/>
    </source>
</evidence>
<gene>
    <name evidence="8" type="ORF">BS101_17030</name>
</gene>
<evidence type="ECO:0000256" key="7">
    <source>
        <dbReference type="SAM" id="SignalP"/>
    </source>
</evidence>
<evidence type="ECO:0000256" key="1">
    <source>
        <dbReference type="ARBA" id="ARBA00004442"/>
    </source>
</evidence>
<keyword evidence="6" id="KW-0175">Coiled coil</keyword>
<feature type="chain" id="PRO_5012408332" description="Transporter" evidence="7">
    <location>
        <begin position="24"/>
        <end position="386"/>
    </location>
</feature>
<keyword evidence="7" id="KW-0732">Signal</keyword>
<dbReference type="GO" id="GO:0015562">
    <property type="term" value="F:efflux transmembrane transporter activity"/>
    <property type="evidence" value="ECO:0007669"/>
    <property type="project" value="InterPro"/>
</dbReference>
<keyword evidence="2" id="KW-1134">Transmembrane beta strand</keyword>
<dbReference type="GO" id="GO:0015288">
    <property type="term" value="F:porin activity"/>
    <property type="evidence" value="ECO:0007669"/>
    <property type="project" value="TreeGrafter"/>
</dbReference>
<evidence type="ECO:0000313" key="9">
    <source>
        <dbReference type="Proteomes" id="UP000184604"/>
    </source>
</evidence>
<dbReference type="Proteomes" id="UP000184604">
    <property type="component" value="Chromosome"/>
</dbReference>
<keyword evidence="5" id="KW-0998">Cell outer membrane</keyword>
<proteinExistence type="predicted"/>
<feature type="coiled-coil region" evidence="6">
    <location>
        <begin position="150"/>
        <end position="184"/>
    </location>
</feature>
<dbReference type="OrthoDB" id="1886549at2"/>
<keyword evidence="3" id="KW-0812">Transmembrane</keyword>
<dbReference type="Gene3D" id="1.20.1600.10">
    <property type="entry name" value="Outer membrane efflux proteins (OEP)"/>
    <property type="match status" value="2"/>
</dbReference>
<keyword evidence="4" id="KW-0472">Membrane</keyword>
<name>A0A1L5FBC4_CLOKL</name>
<evidence type="ECO:0000256" key="3">
    <source>
        <dbReference type="ARBA" id="ARBA00022692"/>
    </source>
</evidence>
<dbReference type="EMBL" id="CP018335">
    <property type="protein sequence ID" value="APM40316.1"/>
    <property type="molecule type" value="Genomic_DNA"/>
</dbReference>
<dbReference type="PANTHER" id="PTHR30026">
    <property type="entry name" value="OUTER MEMBRANE PROTEIN TOLC"/>
    <property type="match status" value="1"/>
</dbReference>
<evidence type="ECO:0000256" key="2">
    <source>
        <dbReference type="ARBA" id="ARBA00022452"/>
    </source>
</evidence>